<protein>
    <submittedName>
        <fullName evidence="3">DUF4132 domain-containing protein</fullName>
    </submittedName>
</protein>
<sequence length="420" mass="44797">MSDDDAQKAGTAGTAGATGTLPGWAPAGGSRWAVAMRARLAGDPRADGLEEFGRHCAEVREHRDKRGGLKKGWFARTGKLLAANADAAPFAREALELLAAGPVSGEYEGLALGLVLAVGRAKDAGAVPDLLALARSAAALGTGSAVGRNDVLAKGAFWALADIDAPAALDALWSLYRDIDYVVLREDGLAPELREAAARMGVPDEVRRERMVPAHGLLPDGAGALGTFGPSGEGTIHGNYPFRAELAVEDAETVVLTWIDDEGKRTSGGQPFRTPTGYKARYGPENVEGVQRHAKRVRETLMLARRLLRDLLQEDLPGRVWTYGDWRPYYIDHPITGVVARRLVWEFAPPGSDDGWVAALPVPGGGLVTAGGAARPVPALEDAARVRLWRPERAGADEIAAWRDRLEEVALRQPFPQIPA</sequence>
<organism evidence="3 4">
    <name type="scientific">Actinomadura yumaensis</name>
    <dbReference type="NCBI Taxonomy" id="111807"/>
    <lineage>
        <taxon>Bacteria</taxon>
        <taxon>Bacillati</taxon>
        <taxon>Actinomycetota</taxon>
        <taxon>Actinomycetes</taxon>
        <taxon>Streptosporangiales</taxon>
        <taxon>Thermomonosporaceae</taxon>
        <taxon>Actinomadura</taxon>
    </lineage>
</organism>
<dbReference type="Pfam" id="PF13569">
    <property type="entry name" value="DUF4132"/>
    <property type="match status" value="1"/>
</dbReference>
<dbReference type="RefSeq" id="WP_160822602.1">
    <property type="nucleotide sequence ID" value="NZ_JBHSXS010000012.1"/>
</dbReference>
<name>A0ABW2CNU3_9ACTN</name>
<evidence type="ECO:0000313" key="4">
    <source>
        <dbReference type="Proteomes" id="UP001596380"/>
    </source>
</evidence>
<gene>
    <name evidence="3" type="ORF">ACFQKB_21380</name>
</gene>
<keyword evidence="4" id="KW-1185">Reference proteome</keyword>
<dbReference type="EMBL" id="JBHSXS010000012">
    <property type="protein sequence ID" value="MFC6882321.1"/>
    <property type="molecule type" value="Genomic_DNA"/>
</dbReference>
<evidence type="ECO:0000313" key="3">
    <source>
        <dbReference type="EMBL" id="MFC6882321.1"/>
    </source>
</evidence>
<dbReference type="Proteomes" id="UP001596380">
    <property type="component" value="Unassembled WGS sequence"/>
</dbReference>
<comment type="caution">
    <text evidence="3">The sequence shown here is derived from an EMBL/GenBank/DDBJ whole genome shotgun (WGS) entry which is preliminary data.</text>
</comment>
<reference evidence="4" key="1">
    <citation type="journal article" date="2019" name="Int. J. Syst. Evol. Microbiol.">
        <title>The Global Catalogue of Microorganisms (GCM) 10K type strain sequencing project: providing services to taxonomists for standard genome sequencing and annotation.</title>
        <authorList>
            <consortium name="The Broad Institute Genomics Platform"/>
            <consortium name="The Broad Institute Genome Sequencing Center for Infectious Disease"/>
            <person name="Wu L."/>
            <person name="Ma J."/>
        </authorList>
    </citation>
    <scope>NUCLEOTIDE SEQUENCE [LARGE SCALE GENOMIC DNA]</scope>
    <source>
        <strain evidence="4">JCM 3369</strain>
    </source>
</reference>
<proteinExistence type="predicted"/>
<feature type="compositionally biased region" description="Low complexity" evidence="1">
    <location>
        <begin position="9"/>
        <end position="24"/>
    </location>
</feature>
<evidence type="ECO:0000256" key="1">
    <source>
        <dbReference type="SAM" id="MobiDB-lite"/>
    </source>
</evidence>
<accession>A0ABW2CNU3</accession>
<evidence type="ECO:0000259" key="2">
    <source>
        <dbReference type="Pfam" id="PF13569"/>
    </source>
</evidence>
<feature type="region of interest" description="Disordered" evidence="1">
    <location>
        <begin position="1"/>
        <end position="24"/>
    </location>
</feature>
<feature type="domain" description="DUF4132" evidence="2">
    <location>
        <begin position="287"/>
        <end position="418"/>
    </location>
</feature>
<dbReference type="InterPro" id="IPR025406">
    <property type="entry name" value="DUF4132"/>
</dbReference>